<reference evidence="4 6" key="3">
    <citation type="submission" date="2019-04" db="EMBL/GenBank/DDBJ databases">
        <title>Microbes associate with the intestines of laboratory mice.</title>
        <authorList>
            <person name="Navarre W."/>
            <person name="Wong E."/>
            <person name="Huang K."/>
            <person name="Tropini C."/>
            <person name="Ng K."/>
            <person name="Yu B."/>
        </authorList>
    </citation>
    <scope>NUCLEOTIDE SEQUENCE [LARGE SCALE GENOMIC DNA]</scope>
    <source>
        <strain evidence="4 6">NM06_A21</strain>
    </source>
</reference>
<sequence length="892" mass="98469">MKKIISGMLICASLAGAMGSFTSCKDTDDDQYAVLQREDFRLMQLIQQLQGDLEAAKQQLQQELNKAINDLRTEIANGYVTKTEFEALEQRVTTLEQQIANIEQCGCDLADLENKIKTWVGQQGYLTADDLNGYLKEANLDQTIATLIADRTSQTYQALVAAGLGQGGTSYDDSTIKAQLKAALESLGCTVNEDGSITYPEWAQTPQDIADALTAAHWVDLNKQALDKLLQDYGNLDPSTLLTKDDAAQTYLTQADFEAFKNSLKDDLAEFVKIYNEVAGPLDMKADFANLNELLADWIQWRSDIAGKVAANETAIKALQEKYNLVGERLDAMITSIVAEGTWNPVFGTFAAPVGVASNVLMTYCGDMGSVQFPYDGSMYEFDGEQILTTKDMQMLGVTPKQYSGVVLQGDENNYVGNAGTLYMTVNPGNADMTGKTFTLVNSQNQQTGMTLATPVKSDKVLTFGYNHGRATQDVSLYEAEATLLPADIEGCRITIEEGLKSAAKDFYNNRDKNSLVSLMKAVYDQLNGILPRMAVRAEWQYNTSKWNDVTSTWVDATETGIVRSGLDIAATTFKPLSYKSLEGKKFNRKLPILDEISIDWDKLIPEIEKIKIDPINLEDKEFNFTLSGVNFDNIDTKLEVTVTGKDSNGNEITLTGDVLLDDFVEKMKEDFNTAMSNSSANITKEFERIMKELQDEINGMLTNVEDQINQTMKDLMNQIKNNIEGETGKYFDKVNSLINKYNSIANRINALLENPSHYMQVTMLYGNSQGGISLLSTNETAPSKFKGTGAIMFYPTTYNLEIVSPAFKKFVGICNAVNVATGKSAQDGDAAAKAALDKANKGTLFNEVIDGRNLRVATGDLTPGFIYEVAYSALDYRGFTSTNKYYFQVNN</sequence>
<dbReference type="GeneID" id="65537044"/>
<dbReference type="RefSeq" id="WP_068961184.1">
    <property type="nucleotide sequence ID" value="NZ_CAJTAP010000003.1"/>
</dbReference>
<gene>
    <name evidence="3" type="ORF">A4V02_09205</name>
    <name evidence="4" type="ORF">E5333_02840</name>
</gene>
<feature type="coiled-coil region" evidence="1">
    <location>
        <begin position="43"/>
        <end position="115"/>
    </location>
</feature>
<dbReference type="PROSITE" id="PS51257">
    <property type="entry name" value="PROKAR_LIPOPROTEIN"/>
    <property type="match status" value="1"/>
</dbReference>
<dbReference type="OrthoDB" id="1062844at2"/>
<dbReference type="Proteomes" id="UP000186351">
    <property type="component" value="Chromosome"/>
</dbReference>
<evidence type="ECO:0000313" key="3">
    <source>
        <dbReference type="EMBL" id="ANU63886.1"/>
    </source>
</evidence>
<feature type="coiled-coil region" evidence="1">
    <location>
        <begin position="684"/>
        <end position="711"/>
    </location>
</feature>
<feature type="signal peptide" evidence="2">
    <location>
        <begin position="1"/>
        <end position="17"/>
    </location>
</feature>
<evidence type="ECO:0000256" key="2">
    <source>
        <dbReference type="SAM" id="SignalP"/>
    </source>
</evidence>
<keyword evidence="2" id="KW-0732">Signal</keyword>
<name>A0A1B1SAR3_9BACT</name>
<keyword evidence="1" id="KW-0175">Coiled coil</keyword>
<accession>A0A1B1SAR3</accession>
<evidence type="ECO:0000256" key="1">
    <source>
        <dbReference type="SAM" id="Coils"/>
    </source>
</evidence>
<organism evidence="3 5">
    <name type="scientific">Muribaculum intestinale</name>
    <dbReference type="NCBI Taxonomy" id="1796646"/>
    <lineage>
        <taxon>Bacteria</taxon>
        <taxon>Pseudomonadati</taxon>
        <taxon>Bacteroidota</taxon>
        <taxon>Bacteroidia</taxon>
        <taxon>Bacteroidales</taxon>
        <taxon>Muribaculaceae</taxon>
        <taxon>Muribaculum</taxon>
    </lineage>
</organism>
<dbReference type="STRING" id="1796646.A4V02_09205"/>
<dbReference type="KEGG" id="pary:A4V02_09205"/>
<reference evidence="3" key="2">
    <citation type="submission" date="2017-04" db="EMBL/GenBank/DDBJ databases">
        <title>Complete Genome Sequences of Twelve Strains of a Stable Defined Moderately Diverse Mouse Microbiota 2 (sDMDMm2).</title>
        <authorList>
            <person name="Uchimura Y."/>
            <person name="Wyss M."/>
            <person name="Brugiroux S."/>
            <person name="Limenitakis J.P."/>
            <person name="Stecher B."/>
            <person name="McCoy K.D."/>
            <person name="Macpherson A.J."/>
        </authorList>
    </citation>
    <scope>NUCLEOTIDE SEQUENCE</scope>
    <source>
        <strain evidence="3">YL27</strain>
    </source>
</reference>
<dbReference type="Proteomes" id="UP000306630">
    <property type="component" value="Unassembled WGS sequence"/>
</dbReference>
<evidence type="ECO:0000313" key="4">
    <source>
        <dbReference type="EMBL" id="TGY75754.1"/>
    </source>
</evidence>
<dbReference type="EMBL" id="CP015402">
    <property type="protein sequence ID" value="ANU63886.1"/>
    <property type="molecule type" value="Genomic_DNA"/>
</dbReference>
<protein>
    <submittedName>
        <fullName evidence="3">Uncharacterized protein</fullName>
    </submittedName>
</protein>
<proteinExistence type="predicted"/>
<evidence type="ECO:0000313" key="5">
    <source>
        <dbReference type="Proteomes" id="UP000186351"/>
    </source>
</evidence>
<dbReference type="AlphaFoldDB" id="A0A1B1SAR3"/>
<reference evidence="5" key="1">
    <citation type="submission" date="2016-04" db="EMBL/GenBank/DDBJ databases">
        <title>Complete Genome Sequences of Twelve Strains of a Stable Defined Moderately Diverse Mouse Microbiota 2 (sDMDMm2).</title>
        <authorList>
            <person name="Uchimura Y."/>
            <person name="Wyss M."/>
            <person name="Brugiroux S."/>
            <person name="Limenitakis J.P."/>
            <person name="Stecher B."/>
            <person name="McCoy K.D."/>
            <person name="Macpherson A.J."/>
        </authorList>
    </citation>
    <scope>NUCLEOTIDE SEQUENCE [LARGE SCALE GENOMIC DNA]</scope>
    <source>
        <strain evidence="5">YL27</strain>
    </source>
</reference>
<dbReference type="EMBL" id="SRYD01000008">
    <property type="protein sequence ID" value="TGY75754.1"/>
    <property type="molecule type" value="Genomic_DNA"/>
</dbReference>
<evidence type="ECO:0000313" key="6">
    <source>
        <dbReference type="Proteomes" id="UP000306630"/>
    </source>
</evidence>
<keyword evidence="5" id="KW-1185">Reference proteome</keyword>
<feature type="chain" id="PRO_5036016531" evidence="2">
    <location>
        <begin position="18"/>
        <end position="892"/>
    </location>
</feature>